<evidence type="ECO:0000256" key="1">
    <source>
        <dbReference type="ARBA" id="ARBA00005043"/>
    </source>
</evidence>
<reference evidence="4" key="1">
    <citation type="submission" date="2024-07" db="EMBL/GenBank/DDBJ databases">
        <title>Two chromosome-level genome assemblies of Korean endemic species Abeliophyllum distichum and Forsythia ovata (Oleaceae).</title>
        <authorList>
            <person name="Jang H."/>
        </authorList>
    </citation>
    <scope>NUCLEOTIDE SEQUENCE [LARGE SCALE GENOMIC DNA]</scope>
</reference>
<organism evidence="3 4">
    <name type="scientific">Forsythia ovata</name>
    <dbReference type="NCBI Taxonomy" id="205694"/>
    <lineage>
        <taxon>Eukaryota</taxon>
        <taxon>Viridiplantae</taxon>
        <taxon>Streptophyta</taxon>
        <taxon>Embryophyta</taxon>
        <taxon>Tracheophyta</taxon>
        <taxon>Spermatophyta</taxon>
        <taxon>Magnoliopsida</taxon>
        <taxon>eudicotyledons</taxon>
        <taxon>Gunneridae</taxon>
        <taxon>Pentapetalae</taxon>
        <taxon>asterids</taxon>
        <taxon>lamiids</taxon>
        <taxon>Lamiales</taxon>
        <taxon>Oleaceae</taxon>
        <taxon>Forsythieae</taxon>
        <taxon>Forsythia</taxon>
    </lineage>
</organism>
<accession>A0ABD1R1U8</accession>
<dbReference type="CDD" id="cd19495">
    <property type="entry name" value="Elp6"/>
    <property type="match status" value="1"/>
</dbReference>
<proteinExistence type="inferred from homology"/>
<dbReference type="InterPro" id="IPR027417">
    <property type="entry name" value="P-loop_NTPase"/>
</dbReference>
<evidence type="ECO:0000313" key="4">
    <source>
        <dbReference type="Proteomes" id="UP001604277"/>
    </source>
</evidence>
<comment type="caution">
    <text evidence="3">The sequence shown here is derived from an EMBL/GenBank/DDBJ whole genome shotgun (WGS) entry which is preliminary data.</text>
</comment>
<comment type="similarity">
    <text evidence="2">Belongs to the ELP6 family.</text>
</comment>
<gene>
    <name evidence="3" type="ORF">Fot_43859</name>
</gene>
<comment type="pathway">
    <text evidence="1">tRNA modification; 5-methoxycarbonylmethyl-2-thiouridine-tRNA biosynthesis.</text>
</comment>
<dbReference type="PANTHER" id="PTHR16184">
    <property type="entry name" value="ELONGATOR COMPLEX PROTEIN 6"/>
    <property type="match status" value="1"/>
</dbReference>
<dbReference type="Pfam" id="PF09807">
    <property type="entry name" value="ELP6"/>
    <property type="match status" value="1"/>
</dbReference>
<dbReference type="PANTHER" id="PTHR16184:SF6">
    <property type="entry name" value="ELONGATOR COMPLEX PROTEIN 6"/>
    <property type="match status" value="1"/>
</dbReference>
<keyword evidence="4" id="KW-1185">Reference proteome</keyword>
<dbReference type="EMBL" id="JBFOLJ010000013">
    <property type="protein sequence ID" value="KAL2482415.1"/>
    <property type="molecule type" value="Genomic_DNA"/>
</dbReference>
<sequence length="277" mass="30929">MNVQLQNLLDDALGFVDDGGERVFLIEDCVETSGAFVLHHFLKHSLSPHSSDAVIFLSFSQPFSHYDRILRKMGCNLVVQRDNKRLIFFDMLMLDCLGREEGKTSEDLLLALYEKIHKAVEICSSPEGTRNITIIIDDVSLLEVAANCLPNLVLDFLHYCYSLTAQFGCSLITLNHEDIYSSSDEPSLLLQMEYQADVVIKAEPLSTGLATDVHGQLTVLDKGLRGCFGNSGKIRNFQFRIKDNQVSKLRPTNLEECRLSPLISHSAAAEIGIFDTS</sequence>
<evidence type="ECO:0000313" key="3">
    <source>
        <dbReference type="EMBL" id="KAL2482415.1"/>
    </source>
</evidence>
<protein>
    <submittedName>
        <fullName evidence="3">Elongator complex protein 6</fullName>
    </submittedName>
</protein>
<dbReference type="AlphaFoldDB" id="A0ABD1R1U8"/>
<dbReference type="Gene3D" id="3.40.50.300">
    <property type="entry name" value="P-loop containing nucleotide triphosphate hydrolases"/>
    <property type="match status" value="1"/>
</dbReference>
<dbReference type="InterPro" id="IPR018627">
    <property type="entry name" value="ELP6"/>
</dbReference>
<evidence type="ECO:0000256" key="2">
    <source>
        <dbReference type="ARBA" id="ARBA00008837"/>
    </source>
</evidence>
<dbReference type="Proteomes" id="UP001604277">
    <property type="component" value="Unassembled WGS sequence"/>
</dbReference>
<name>A0ABD1R1U8_9LAMI</name>